<keyword evidence="3" id="KW-1185">Reference proteome</keyword>
<proteinExistence type="predicted"/>
<protein>
    <submittedName>
        <fullName evidence="2">Uncharacterized protein</fullName>
    </submittedName>
</protein>
<dbReference type="PANTHER" id="PTHR42085:SF2">
    <property type="entry name" value="F-BOX DOMAIN-CONTAINING PROTEIN"/>
    <property type="match status" value="1"/>
</dbReference>
<reference evidence="2" key="1">
    <citation type="submission" date="2021-12" db="EMBL/GenBank/DDBJ databases">
        <authorList>
            <person name="Zaccaron A."/>
            <person name="Stergiopoulos I."/>
        </authorList>
    </citation>
    <scope>NUCLEOTIDE SEQUENCE</scope>
    <source>
        <strain evidence="2">Race5_Kim</strain>
    </source>
</reference>
<sequence>MAPKRKRLAAADSPRKRGKGGNSNTSKKTNPKSTLFTLPAELRNRIYELALVTSDQDTRIRVRPQLKFPGLLSTCRQARAEAHKIYWFQNKFNQTVRDCNGSLHIKFERLLFDNMGEAAFQIDFTLIVAGRKSWANLLEWCRQLHADENGSSGLRMDPNWNAQETVVAAAHRIAFTHGESTWECCLEALGALRAVAGLSSKKWLDDYRENQLYWVSVRRIRLQGVFAGPVDSVNGHEAHVIHVPLSRPHKVLEQNLTLVAHAEVCTLSPTESSPLPLPLPPPREQMALKRKRITNSEGAIQRAKHADGVESQKDEQAPTLLTLPAELRNRIYELALLRPGLISITSSLKAPGLLATCRQIREEASKIYYLQNKFEMDIRDCDGTLGNAYLQLLSRYASHDTQAHLNFSFMGKRNWTNLMVWCKDLYERPGSLCIPLQDGQCPLVAVVAAAHSITLSHTNSSWQDCLEALKALRHAVGTLDKAWMKD</sequence>
<evidence type="ECO:0000256" key="1">
    <source>
        <dbReference type="SAM" id="MobiDB-lite"/>
    </source>
</evidence>
<dbReference type="KEGG" id="ffu:CLAFUR5_04350"/>
<feature type="compositionally biased region" description="Polar residues" evidence="1">
    <location>
        <begin position="22"/>
        <end position="34"/>
    </location>
</feature>
<dbReference type="OrthoDB" id="3643493at2759"/>
<feature type="region of interest" description="Disordered" evidence="1">
    <location>
        <begin position="1"/>
        <end position="34"/>
    </location>
</feature>
<evidence type="ECO:0000313" key="2">
    <source>
        <dbReference type="EMBL" id="UJO15690.1"/>
    </source>
</evidence>
<dbReference type="AlphaFoldDB" id="A0A9Q8P713"/>
<organism evidence="2 3">
    <name type="scientific">Passalora fulva</name>
    <name type="common">Tomato leaf mold</name>
    <name type="synonym">Cladosporium fulvum</name>
    <dbReference type="NCBI Taxonomy" id="5499"/>
    <lineage>
        <taxon>Eukaryota</taxon>
        <taxon>Fungi</taxon>
        <taxon>Dikarya</taxon>
        <taxon>Ascomycota</taxon>
        <taxon>Pezizomycotina</taxon>
        <taxon>Dothideomycetes</taxon>
        <taxon>Dothideomycetidae</taxon>
        <taxon>Mycosphaerellales</taxon>
        <taxon>Mycosphaerellaceae</taxon>
        <taxon>Fulvia</taxon>
    </lineage>
</organism>
<gene>
    <name evidence="2" type="ORF">CLAFUR5_04350</name>
</gene>
<reference evidence="2" key="2">
    <citation type="journal article" date="2022" name="Microb. Genom.">
        <title>A chromosome-scale genome assembly of the tomato pathogen Cladosporium fulvum reveals a compartmentalized genome architecture and the presence of a dispensable chromosome.</title>
        <authorList>
            <person name="Zaccaron A.Z."/>
            <person name="Chen L.H."/>
            <person name="Samaras A."/>
            <person name="Stergiopoulos I."/>
        </authorList>
    </citation>
    <scope>NUCLEOTIDE SEQUENCE</scope>
    <source>
        <strain evidence="2">Race5_Kim</strain>
    </source>
</reference>
<accession>A0A9Q8P713</accession>
<dbReference type="GeneID" id="71984228"/>
<dbReference type="InterPro" id="IPR038883">
    <property type="entry name" value="AN11006-like"/>
</dbReference>
<dbReference type="Proteomes" id="UP000756132">
    <property type="component" value="Chromosome 4"/>
</dbReference>
<name>A0A9Q8P713_PASFU</name>
<dbReference type="EMBL" id="CP090166">
    <property type="protein sequence ID" value="UJO15690.1"/>
    <property type="molecule type" value="Genomic_DNA"/>
</dbReference>
<dbReference type="RefSeq" id="XP_047760056.1">
    <property type="nucleotide sequence ID" value="XM_047903498.1"/>
</dbReference>
<evidence type="ECO:0000313" key="3">
    <source>
        <dbReference type="Proteomes" id="UP000756132"/>
    </source>
</evidence>
<dbReference type="PANTHER" id="PTHR42085">
    <property type="entry name" value="F-BOX DOMAIN-CONTAINING PROTEIN"/>
    <property type="match status" value="1"/>
</dbReference>